<keyword evidence="2" id="KW-0012">Acyltransferase</keyword>
<dbReference type="PATRIC" id="fig|220754.4.peg.1171"/>
<proteinExistence type="predicted"/>
<sequence>MIQLTIDHAKAYRDLRLQALLQNPEAFASSYEEEKELTVAAFEKRFESGDSYTFGAFIEEELIGTVTLIPHKKEKLKHKSDIVAMYVDPRCRKKGIGRKLMETAIKKAEEIKEVEQILLAVAEPNKTAKSLYVSLGFKSFGLERKALKLDGLYIDEEYMKLEIR</sequence>
<dbReference type="RefSeq" id="WP_041055939.1">
    <property type="nucleotide sequence ID" value="NZ_JXRR01000010.1"/>
</dbReference>
<dbReference type="InterPro" id="IPR000182">
    <property type="entry name" value="GNAT_dom"/>
</dbReference>
<evidence type="ECO:0000256" key="2">
    <source>
        <dbReference type="ARBA" id="ARBA00023315"/>
    </source>
</evidence>
<evidence type="ECO:0000256" key="1">
    <source>
        <dbReference type="ARBA" id="ARBA00022679"/>
    </source>
</evidence>
<dbReference type="AlphaFoldDB" id="A0A0C2VXH1"/>
<keyword evidence="1" id="KW-0808">Transferase</keyword>
<reference evidence="4 5" key="1">
    <citation type="submission" date="2015-01" db="EMBL/GenBank/DDBJ databases">
        <title>Jeotgalibacillus campisalis genome sequencing.</title>
        <authorList>
            <person name="Goh K.M."/>
            <person name="Chan K.-G."/>
            <person name="Yaakop A.S."/>
            <person name="Ee R."/>
            <person name="Gan H.M."/>
            <person name="Chan C.S."/>
        </authorList>
    </citation>
    <scope>NUCLEOTIDE SEQUENCE [LARGE SCALE GENOMIC DNA]</scope>
    <source>
        <strain evidence="4 5">SF-57</strain>
    </source>
</reference>
<dbReference type="Proteomes" id="UP000031972">
    <property type="component" value="Unassembled WGS sequence"/>
</dbReference>
<evidence type="ECO:0000313" key="5">
    <source>
        <dbReference type="Proteomes" id="UP000031972"/>
    </source>
</evidence>
<organism evidence="4 5">
    <name type="scientific">Jeotgalibacillus campisalis</name>
    <dbReference type="NCBI Taxonomy" id="220754"/>
    <lineage>
        <taxon>Bacteria</taxon>
        <taxon>Bacillati</taxon>
        <taxon>Bacillota</taxon>
        <taxon>Bacilli</taxon>
        <taxon>Bacillales</taxon>
        <taxon>Caryophanaceae</taxon>
        <taxon>Jeotgalibacillus</taxon>
    </lineage>
</organism>
<dbReference type="OrthoDB" id="9799092at2"/>
<dbReference type="EMBL" id="JXRR01000010">
    <property type="protein sequence ID" value="KIL49116.1"/>
    <property type="molecule type" value="Genomic_DNA"/>
</dbReference>
<name>A0A0C2VXH1_9BACL</name>
<keyword evidence="5" id="KW-1185">Reference proteome</keyword>
<dbReference type="InterPro" id="IPR050680">
    <property type="entry name" value="YpeA/RimI_acetyltransf"/>
</dbReference>
<feature type="domain" description="N-acetyltransferase" evidence="3">
    <location>
        <begin position="1"/>
        <end position="164"/>
    </location>
</feature>
<evidence type="ECO:0000313" key="4">
    <source>
        <dbReference type="EMBL" id="KIL49116.1"/>
    </source>
</evidence>
<dbReference type="GO" id="GO:0016747">
    <property type="term" value="F:acyltransferase activity, transferring groups other than amino-acyl groups"/>
    <property type="evidence" value="ECO:0007669"/>
    <property type="project" value="InterPro"/>
</dbReference>
<gene>
    <name evidence="4" type="ORF">KR50_11510</name>
</gene>
<dbReference type="PROSITE" id="PS51186">
    <property type="entry name" value="GNAT"/>
    <property type="match status" value="1"/>
</dbReference>
<protein>
    <recommendedName>
        <fullName evidence="3">N-acetyltransferase domain-containing protein</fullName>
    </recommendedName>
</protein>
<dbReference type="Gene3D" id="3.40.630.30">
    <property type="match status" value="1"/>
</dbReference>
<comment type="caution">
    <text evidence="4">The sequence shown here is derived from an EMBL/GenBank/DDBJ whole genome shotgun (WGS) entry which is preliminary data.</text>
</comment>
<dbReference type="PANTHER" id="PTHR43420">
    <property type="entry name" value="ACETYLTRANSFERASE"/>
    <property type="match status" value="1"/>
</dbReference>
<dbReference type="Pfam" id="PF00583">
    <property type="entry name" value="Acetyltransf_1"/>
    <property type="match status" value="1"/>
</dbReference>
<accession>A0A0C2VXH1</accession>
<dbReference type="PANTHER" id="PTHR43420:SF12">
    <property type="entry name" value="N-ACETYLTRANSFERASE DOMAIN-CONTAINING PROTEIN"/>
    <property type="match status" value="1"/>
</dbReference>
<evidence type="ECO:0000259" key="3">
    <source>
        <dbReference type="PROSITE" id="PS51186"/>
    </source>
</evidence>
<dbReference type="InterPro" id="IPR016181">
    <property type="entry name" value="Acyl_CoA_acyltransferase"/>
</dbReference>
<dbReference type="SUPFAM" id="SSF55729">
    <property type="entry name" value="Acyl-CoA N-acyltransferases (Nat)"/>
    <property type="match status" value="1"/>
</dbReference>
<dbReference type="CDD" id="cd04301">
    <property type="entry name" value="NAT_SF"/>
    <property type="match status" value="1"/>
</dbReference>